<evidence type="ECO:0000256" key="4">
    <source>
        <dbReference type="ARBA" id="ARBA00023180"/>
    </source>
</evidence>
<dbReference type="InterPro" id="IPR002018">
    <property type="entry name" value="CarbesteraseB"/>
</dbReference>
<dbReference type="PANTHER" id="PTHR43142">
    <property type="entry name" value="CARBOXYLIC ESTER HYDROLASE"/>
    <property type="match status" value="1"/>
</dbReference>
<reference evidence="7" key="2">
    <citation type="submission" date="2020-05" db="UniProtKB">
        <authorList>
            <consortium name="EnsemblMetazoa"/>
        </authorList>
    </citation>
    <scope>IDENTIFICATION</scope>
    <source>
        <strain evidence="7">maculatus3</strain>
    </source>
</reference>
<dbReference type="EnsemblMetazoa" id="AMAM021949-RA">
    <property type="protein sequence ID" value="AMAM021949-PA"/>
    <property type="gene ID" value="AMAM021949"/>
</dbReference>
<evidence type="ECO:0000259" key="6">
    <source>
        <dbReference type="Pfam" id="PF00135"/>
    </source>
</evidence>
<dbReference type="Pfam" id="PF00135">
    <property type="entry name" value="COesterase"/>
    <property type="match status" value="1"/>
</dbReference>
<dbReference type="PANTHER" id="PTHR43142:SF1">
    <property type="entry name" value="CARBOXYLIC ESTER HYDROLASE"/>
    <property type="match status" value="1"/>
</dbReference>
<dbReference type="InterPro" id="IPR029058">
    <property type="entry name" value="AB_hydrolase_fold"/>
</dbReference>
<evidence type="ECO:0000256" key="2">
    <source>
        <dbReference type="ARBA" id="ARBA00022487"/>
    </source>
</evidence>
<keyword evidence="4" id="KW-0325">Glycoprotein</keyword>
<organism evidence="7 8">
    <name type="scientific">Anopheles maculatus</name>
    <dbReference type="NCBI Taxonomy" id="74869"/>
    <lineage>
        <taxon>Eukaryota</taxon>
        <taxon>Metazoa</taxon>
        <taxon>Ecdysozoa</taxon>
        <taxon>Arthropoda</taxon>
        <taxon>Hexapoda</taxon>
        <taxon>Insecta</taxon>
        <taxon>Pterygota</taxon>
        <taxon>Neoptera</taxon>
        <taxon>Endopterygota</taxon>
        <taxon>Diptera</taxon>
        <taxon>Nematocera</taxon>
        <taxon>Culicoidea</taxon>
        <taxon>Culicidae</taxon>
        <taxon>Anophelinae</taxon>
        <taxon>Anopheles</taxon>
        <taxon>Anopheles maculatus group</taxon>
    </lineage>
</organism>
<name>A0A182T8U6_9DIPT</name>
<evidence type="ECO:0000313" key="8">
    <source>
        <dbReference type="Proteomes" id="UP000075901"/>
    </source>
</evidence>
<keyword evidence="2" id="KW-0719">Serine esterase</keyword>
<proteinExistence type="inferred from homology"/>
<dbReference type="SUPFAM" id="SSF53474">
    <property type="entry name" value="alpha/beta-Hydrolases"/>
    <property type="match status" value="1"/>
</dbReference>
<feature type="domain" description="Carboxylesterase type B" evidence="6">
    <location>
        <begin position="2"/>
        <end position="327"/>
    </location>
</feature>
<dbReference type="Proteomes" id="UP000075901">
    <property type="component" value="Unassembled WGS sequence"/>
</dbReference>
<protein>
    <recommendedName>
        <fullName evidence="5">carboxylesterase</fullName>
        <ecNumber evidence="5">3.1.1.1</ecNumber>
    </recommendedName>
</protein>
<dbReference type="EC" id="3.1.1.1" evidence="5"/>
<evidence type="ECO:0000256" key="1">
    <source>
        <dbReference type="ARBA" id="ARBA00005964"/>
    </source>
</evidence>
<reference evidence="8" key="1">
    <citation type="submission" date="2013-09" db="EMBL/GenBank/DDBJ databases">
        <title>The Genome Sequence of Anopheles maculatus species B.</title>
        <authorList>
            <consortium name="The Broad Institute Genomics Platform"/>
            <person name="Neafsey D.E."/>
            <person name="Besansky N."/>
            <person name="Howell P."/>
            <person name="Walton C."/>
            <person name="Young S.K."/>
            <person name="Zeng Q."/>
            <person name="Gargeya S."/>
            <person name="Fitzgerald M."/>
            <person name="Haas B."/>
            <person name="Abouelleil A."/>
            <person name="Allen A.W."/>
            <person name="Alvarado L."/>
            <person name="Arachchi H.M."/>
            <person name="Berlin A.M."/>
            <person name="Chapman S.B."/>
            <person name="Gainer-Dewar J."/>
            <person name="Goldberg J."/>
            <person name="Griggs A."/>
            <person name="Gujja S."/>
            <person name="Hansen M."/>
            <person name="Howarth C."/>
            <person name="Imamovic A."/>
            <person name="Ireland A."/>
            <person name="Larimer J."/>
            <person name="McCowan C."/>
            <person name="Murphy C."/>
            <person name="Pearson M."/>
            <person name="Poon T.W."/>
            <person name="Priest M."/>
            <person name="Roberts A."/>
            <person name="Saif S."/>
            <person name="Shea T."/>
            <person name="Sisk P."/>
            <person name="Sykes S."/>
            <person name="Wortman J."/>
            <person name="Nusbaum C."/>
            <person name="Birren B."/>
        </authorList>
    </citation>
    <scope>NUCLEOTIDE SEQUENCE [LARGE SCALE GENOMIC DNA]</scope>
    <source>
        <strain evidence="8">maculatus3</strain>
    </source>
</reference>
<dbReference type="Gene3D" id="3.40.50.1820">
    <property type="entry name" value="alpha/beta hydrolase"/>
    <property type="match status" value="1"/>
</dbReference>
<evidence type="ECO:0000256" key="5">
    <source>
        <dbReference type="ARBA" id="ARBA00039155"/>
    </source>
</evidence>
<dbReference type="GO" id="GO:0106435">
    <property type="term" value="F:carboxylesterase activity"/>
    <property type="evidence" value="ECO:0007669"/>
    <property type="project" value="UniProtKB-EC"/>
</dbReference>
<dbReference type="VEuPathDB" id="VectorBase:AMAM021949"/>
<dbReference type="AlphaFoldDB" id="A0A182T8U6"/>
<accession>A0A182T8U6</accession>
<keyword evidence="3" id="KW-0378">Hydrolase</keyword>
<evidence type="ECO:0000256" key="3">
    <source>
        <dbReference type="ARBA" id="ARBA00022801"/>
    </source>
</evidence>
<sequence length="346" mass="40011">YFHKAICQSSVALADYAVPNDSLGNSRRLAQLINPAATTDPEILETVRTASARQLAELCDRTPAEEEKRGTILMPFRPVVDRTAHNPIMPLHPITAMRTPGHTPAIPLLLGYNDREGGTFLTHITKYPELYRNDMERMIPRTIDVRHGTPEAKALAQDIETLYYGREGYSPRKIDECANLMSDFSFAIVMRITAELHARYQHRSPLYFYRFEYDGELNLYKKFLPSPIAGAYHADELGYLFRMRMNPKEVLPQSNEARVRRYMCRMWTNFARYGNPTPAHDESLHFCWTPVPVMDPNSPEPFQLPYLRINPEPQMAIDPDKERMAFWQKVYDRFNGGFQHPTKAMH</sequence>
<keyword evidence="8" id="KW-1185">Reference proteome</keyword>
<comment type="similarity">
    <text evidence="1">Belongs to the type-B carboxylesterase/lipase family.</text>
</comment>
<evidence type="ECO:0000313" key="7">
    <source>
        <dbReference type="EnsemblMetazoa" id="AMAM021949-PA"/>
    </source>
</evidence>